<dbReference type="STRING" id="4795.A0A225WBK9"/>
<accession>A0A225WBK9</accession>
<dbReference type="Proteomes" id="UP000198211">
    <property type="component" value="Unassembled WGS sequence"/>
</dbReference>
<name>A0A225WBK9_9STRA</name>
<evidence type="ECO:0000313" key="3">
    <source>
        <dbReference type="Proteomes" id="UP000198211"/>
    </source>
</evidence>
<evidence type="ECO:0000313" key="2">
    <source>
        <dbReference type="EMBL" id="OWZ14774.1"/>
    </source>
</evidence>
<dbReference type="CDD" id="cd00065">
    <property type="entry name" value="FYVE_like_SF"/>
    <property type="match status" value="1"/>
</dbReference>
<feature type="region of interest" description="Disordered" evidence="1">
    <location>
        <begin position="475"/>
        <end position="514"/>
    </location>
</feature>
<dbReference type="AlphaFoldDB" id="A0A225WBK9"/>
<gene>
    <name evidence="2" type="ORF">PHMEG_00011688</name>
</gene>
<dbReference type="OrthoDB" id="93557at2759"/>
<dbReference type="PANTHER" id="PTHR43102:SF2">
    <property type="entry name" value="GAF DOMAIN-CONTAINING PROTEIN"/>
    <property type="match status" value="1"/>
</dbReference>
<dbReference type="EMBL" id="NBNE01001264">
    <property type="protein sequence ID" value="OWZ14774.1"/>
    <property type="molecule type" value="Genomic_DNA"/>
</dbReference>
<feature type="compositionally biased region" description="Polar residues" evidence="1">
    <location>
        <begin position="496"/>
        <end position="505"/>
    </location>
</feature>
<evidence type="ECO:0008006" key="4">
    <source>
        <dbReference type="Google" id="ProtNLM"/>
    </source>
</evidence>
<reference evidence="3" key="1">
    <citation type="submission" date="2017-03" db="EMBL/GenBank/DDBJ databases">
        <title>Phytopthora megakarya and P. palmivora, two closely related causual agents of cacao black pod achieved similar genome size and gene model numbers by different mechanisms.</title>
        <authorList>
            <person name="Ali S."/>
            <person name="Shao J."/>
            <person name="Larry D.J."/>
            <person name="Kronmiller B."/>
            <person name="Shen D."/>
            <person name="Strem M.D."/>
            <person name="Melnick R.L."/>
            <person name="Guiltinan M.J."/>
            <person name="Tyler B.M."/>
            <person name="Meinhardt L.W."/>
            <person name="Bailey B.A."/>
        </authorList>
    </citation>
    <scope>NUCLEOTIDE SEQUENCE [LARGE SCALE GENOMIC DNA]</scope>
    <source>
        <strain evidence="3">zdho120</strain>
    </source>
</reference>
<keyword evidence="3" id="KW-1185">Reference proteome</keyword>
<organism evidence="2 3">
    <name type="scientific">Phytophthora megakarya</name>
    <dbReference type="NCBI Taxonomy" id="4795"/>
    <lineage>
        <taxon>Eukaryota</taxon>
        <taxon>Sar</taxon>
        <taxon>Stramenopiles</taxon>
        <taxon>Oomycota</taxon>
        <taxon>Peronosporomycetes</taxon>
        <taxon>Peronosporales</taxon>
        <taxon>Peronosporaceae</taxon>
        <taxon>Phytophthora</taxon>
    </lineage>
</organism>
<feature type="compositionally biased region" description="Low complexity" evidence="1">
    <location>
        <begin position="1"/>
        <end position="16"/>
    </location>
</feature>
<proteinExistence type="predicted"/>
<feature type="region of interest" description="Disordered" evidence="1">
    <location>
        <begin position="1"/>
        <end position="31"/>
    </location>
</feature>
<dbReference type="PANTHER" id="PTHR43102">
    <property type="entry name" value="SLR1143 PROTEIN"/>
    <property type="match status" value="1"/>
</dbReference>
<protein>
    <recommendedName>
        <fullName evidence="4">FYVE-type domain-containing protein</fullName>
    </recommendedName>
</protein>
<comment type="caution">
    <text evidence="2">The sequence shown here is derived from an EMBL/GenBank/DDBJ whole genome shotgun (WGS) entry which is preliminary data.</text>
</comment>
<evidence type="ECO:0000256" key="1">
    <source>
        <dbReference type="SAM" id="MobiDB-lite"/>
    </source>
</evidence>
<sequence length="514" mass="57999">MRRTSDSTATASATITGLMGASESSSSVATPLRKVRLSDRELLQRVQRVAAPTGPVDLQGLETQPSWKQVRGASRGMKMYVRELTTSPPFPTQRCQVVVGGEIRAQVSTLLSLLRAPTENESNSLLHALYGSRFIYSSLVHASTHSERGSLLTPEVSTTPVGQQVMVRTASFVHSGRFNPFKHRSSIPVVASNSMTRSDSHSSIQDNDNPGVKNEQMCYVELLTPTQEGFRIVFCSLDAADVTAGKAPPERVVELHPFSGWITVEPTPNDPETLRFTYQAAFLGHTDGNCDFHVAQDRLLFLGKGICKLEKVLRQQQRRVQQPHTTTGRVWRSILKPFRGLSSSEEQIAGGSHHNWNCIACTRSFLPTLRKRWRRCDLCAYRVCAEPPCCTHERVAIYHRYVAPLLVCARCRECIDERDSEHRENNNRARGGNRDVRYAGLSLQFTDQMSEFQRDVELDRSRNRFRPSIVSYRSRERQLMKRRTQSDPPPMLPREFSSSDSTLSPNDRAYQARF</sequence>